<protein>
    <submittedName>
        <fullName evidence="1">Uncharacterized protein</fullName>
    </submittedName>
</protein>
<dbReference type="RefSeq" id="WP_150413599.1">
    <property type="nucleotide sequence ID" value="NZ_VYQF01000001.1"/>
</dbReference>
<evidence type="ECO:0000313" key="1">
    <source>
        <dbReference type="EMBL" id="KAA9041479.1"/>
    </source>
</evidence>
<evidence type="ECO:0000313" key="2">
    <source>
        <dbReference type="Proteomes" id="UP000326903"/>
    </source>
</evidence>
<organism evidence="1 2">
    <name type="scientific">Ginsengibacter hankyongi</name>
    <dbReference type="NCBI Taxonomy" id="2607284"/>
    <lineage>
        <taxon>Bacteria</taxon>
        <taxon>Pseudomonadati</taxon>
        <taxon>Bacteroidota</taxon>
        <taxon>Chitinophagia</taxon>
        <taxon>Chitinophagales</taxon>
        <taxon>Chitinophagaceae</taxon>
        <taxon>Ginsengibacter</taxon>
    </lineage>
</organism>
<comment type="caution">
    <text evidence="1">The sequence shown here is derived from an EMBL/GenBank/DDBJ whole genome shotgun (WGS) entry which is preliminary data.</text>
</comment>
<dbReference type="EMBL" id="VYQF01000001">
    <property type="protein sequence ID" value="KAA9041479.1"/>
    <property type="molecule type" value="Genomic_DNA"/>
</dbReference>
<dbReference type="Proteomes" id="UP000326903">
    <property type="component" value="Unassembled WGS sequence"/>
</dbReference>
<reference evidence="1 2" key="1">
    <citation type="submission" date="2019-09" db="EMBL/GenBank/DDBJ databases">
        <title>Draft genome sequence of Ginsengibacter sp. BR5-29.</title>
        <authorList>
            <person name="Im W.-T."/>
        </authorList>
    </citation>
    <scope>NUCLEOTIDE SEQUENCE [LARGE SCALE GENOMIC DNA]</scope>
    <source>
        <strain evidence="1 2">BR5-29</strain>
    </source>
</reference>
<accession>A0A5J5IKE0</accession>
<name>A0A5J5IKE0_9BACT</name>
<gene>
    <name evidence="1" type="ORF">FW778_05490</name>
</gene>
<sequence>MGKQKGLYLNAKSGNILYYSWKEIPCIRTIPANVYQSPAVIAHKNANGLSTTMGASFRRLLDGVLPYPKNMEMQTNLRIALLKLLKSGVVNIEPPAAIPFIGGLSFNEASVLSNCMKVPLSITLQSPDEFAVHLPEMVPTLGFNAPPATSHIRLKIAAACCNIATGEALQNYNDAITIPYNAERISAQTKLFSFPMPAGRITMVVIALDYFGNVNGASSLLLNERFRPSRVMGGVIR</sequence>
<proteinExistence type="predicted"/>
<keyword evidence="2" id="KW-1185">Reference proteome</keyword>
<dbReference type="AlphaFoldDB" id="A0A5J5IKE0"/>